<keyword evidence="1" id="KW-0812">Transmembrane</keyword>
<accession>A0A2M6WP04</accession>
<feature type="transmembrane region" description="Helical" evidence="1">
    <location>
        <begin position="38"/>
        <end position="56"/>
    </location>
</feature>
<reference evidence="3" key="1">
    <citation type="submission" date="2017-09" db="EMBL/GenBank/DDBJ databases">
        <title>Depth-based differentiation of microbial function through sediment-hosted aquifers and enrichment of novel symbionts in the deep terrestrial subsurface.</title>
        <authorList>
            <person name="Probst A.J."/>
            <person name="Ladd B."/>
            <person name="Jarett J.K."/>
            <person name="Geller-Mcgrath D.E."/>
            <person name="Sieber C.M.K."/>
            <person name="Emerson J.B."/>
            <person name="Anantharaman K."/>
            <person name="Thomas B.C."/>
            <person name="Malmstrom R."/>
            <person name="Stieglmeier M."/>
            <person name="Klingl A."/>
            <person name="Woyke T."/>
            <person name="Ryan C.M."/>
            <person name="Banfield J.F."/>
        </authorList>
    </citation>
    <scope>NUCLEOTIDE SEQUENCE [LARGE SCALE GENOMIC DNA]</scope>
</reference>
<dbReference type="Proteomes" id="UP000228900">
    <property type="component" value="Unassembled WGS sequence"/>
</dbReference>
<feature type="transmembrane region" description="Helical" evidence="1">
    <location>
        <begin position="76"/>
        <end position="95"/>
    </location>
</feature>
<keyword evidence="1" id="KW-1133">Transmembrane helix</keyword>
<sequence>MFGWPQKKFNFWQYIANFWSGFYFILIIWDFITNNSIIEALDIIGFIYIGVLAIYVGNKEFERWYRKHQDRHPGEIFVIIWTLLILTIVCLDLILQKSYHLPSSVISSYIAVLTILAVTEKSKALHLRSHKTLKIKKGRFK</sequence>
<evidence type="ECO:0000256" key="1">
    <source>
        <dbReference type="SAM" id="Phobius"/>
    </source>
</evidence>
<name>A0A2M6WP04_9BACT</name>
<proteinExistence type="predicted"/>
<dbReference type="AlphaFoldDB" id="A0A2M6WP04"/>
<evidence type="ECO:0000313" key="3">
    <source>
        <dbReference type="Proteomes" id="UP000228900"/>
    </source>
</evidence>
<organism evidence="2 3">
    <name type="scientific">Candidatus Falkowbacteria bacterium CG10_big_fil_rev_8_21_14_0_10_39_9</name>
    <dbReference type="NCBI Taxonomy" id="1974566"/>
    <lineage>
        <taxon>Bacteria</taxon>
        <taxon>Candidatus Falkowiibacteriota</taxon>
    </lineage>
</organism>
<protein>
    <submittedName>
        <fullName evidence="2">Uncharacterized protein</fullName>
    </submittedName>
</protein>
<gene>
    <name evidence="2" type="ORF">COT98_03445</name>
</gene>
<feature type="transmembrane region" description="Helical" evidence="1">
    <location>
        <begin position="101"/>
        <end position="119"/>
    </location>
</feature>
<keyword evidence="1" id="KW-0472">Membrane</keyword>
<evidence type="ECO:0000313" key="2">
    <source>
        <dbReference type="EMBL" id="PIT94474.1"/>
    </source>
</evidence>
<feature type="transmembrane region" description="Helical" evidence="1">
    <location>
        <begin position="12"/>
        <end position="32"/>
    </location>
</feature>
<comment type="caution">
    <text evidence="2">The sequence shown here is derived from an EMBL/GenBank/DDBJ whole genome shotgun (WGS) entry which is preliminary data.</text>
</comment>
<dbReference type="EMBL" id="PFAQ01000047">
    <property type="protein sequence ID" value="PIT94474.1"/>
    <property type="molecule type" value="Genomic_DNA"/>
</dbReference>